<name>A0A0C9T2K0_SPHS4</name>
<dbReference type="AlphaFoldDB" id="A0A0C9T2K0"/>
<organism evidence="1 2">
    <name type="scientific">Sphaerobolus stellatus (strain SS14)</name>
    <dbReference type="NCBI Taxonomy" id="990650"/>
    <lineage>
        <taxon>Eukaryota</taxon>
        <taxon>Fungi</taxon>
        <taxon>Dikarya</taxon>
        <taxon>Basidiomycota</taxon>
        <taxon>Agaricomycotina</taxon>
        <taxon>Agaricomycetes</taxon>
        <taxon>Phallomycetidae</taxon>
        <taxon>Geastrales</taxon>
        <taxon>Sphaerobolaceae</taxon>
        <taxon>Sphaerobolus</taxon>
    </lineage>
</organism>
<protein>
    <submittedName>
        <fullName evidence="1">Uncharacterized protein</fullName>
    </submittedName>
</protein>
<dbReference type="EMBL" id="KN837842">
    <property type="protein sequence ID" value="KIJ23008.1"/>
    <property type="molecule type" value="Genomic_DNA"/>
</dbReference>
<proteinExistence type="predicted"/>
<keyword evidence="2" id="KW-1185">Reference proteome</keyword>
<reference evidence="1 2" key="1">
    <citation type="submission" date="2014-06" db="EMBL/GenBank/DDBJ databases">
        <title>Evolutionary Origins and Diversification of the Mycorrhizal Mutualists.</title>
        <authorList>
            <consortium name="DOE Joint Genome Institute"/>
            <consortium name="Mycorrhizal Genomics Consortium"/>
            <person name="Kohler A."/>
            <person name="Kuo A."/>
            <person name="Nagy L.G."/>
            <person name="Floudas D."/>
            <person name="Copeland A."/>
            <person name="Barry K.W."/>
            <person name="Cichocki N."/>
            <person name="Veneault-Fourrey C."/>
            <person name="LaButti K."/>
            <person name="Lindquist E.A."/>
            <person name="Lipzen A."/>
            <person name="Lundell T."/>
            <person name="Morin E."/>
            <person name="Murat C."/>
            <person name="Riley R."/>
            <person name="Ohm R."/>
            <person name="Sun H."/>
            <person name="Tunlid A."/>
            <person name="Henrissat B."/>
            <person name="Grigoriev I.V."/>
            <person name="Hibbett D.S."/>
            <person name="Martin F."/>
        </authorList>
    </citation>
    <scope>NUCLEOTIDE SEQUENCE [LARGE SCALE GENOMIC DNA]</scope>
    <source>
        <strain evidence="1 2">SS14</strain>
    </source>
</reference>
<accession>A0A0C9T2K0</accession>
<dbReference type="Proteomes" id="UP000054279">
    <property type="component" value="Unassembled WGS sequence"/>
</dbReference>
<gene>
    <name evidence="1" type="ORF">M422DRAFT_39851</name>
</gene>
<dbReference type="HOGENOM" id="CLU_2265445_0_0_1"/>
<sequence>MISGGPTDVVNAIYSIISGAAAGTGSSQGYFAIPSKQTTAPLHWRDIRLGGGQAVLGQGPPAQKKRQIGKRMSRIGLLELPFLNLNTLFLHRDNLHAGMTRKS</sequence>
<evidence type="ECO:0000313" key="2">
    <source>
        <dbReference type="Proteomes" id="UP000054279"/>
    </source>
</evidence>
<evidence type="ECO:0000313" key="1">
    <source>
        <dbReference type="EMBL" id="KIJ23008.1"/>
    </source>
</evidence>